<evidence type="ECO:0000256" key="1">
    <source>
        <dbReference type="SAM" id="MobiDB-lite"/>
    </source>
</evidence>
<feature type="transmembrane region" description="Helical" evidence="2">
    <location>
        <begin position="343"/>
        <end position="361"/>
    </location>
</feature>
<feature type="transmembrane region" description="Helical" evidence="2">
    <location>
        <begin position="368"/>
        <end position="390"/>
    </location>
</feature>
<keyword evidence="2" id="KW-0472">Membrane</keyword>
<dbReference type="EMBL" id="MWIP01000008">
    <property type="protein sequence ID" value="KAF1686132.1"/>
    <property type="molecule type" value="Genomic_DNA"/>
</dbReference>
<dbReference type="Pfam" id="PF13387">
    <property type="entry name" value="Lnb_N"/>
    <property type="match status" value="1"/>
</dbReference>
<protein>
    <recommendedName>
        <fullName evidence="7">DUF4105 domain-containing protein</fullName>
    </recommendedName>
</protein>
<dbReference type="InterPro" id="IPR057436">
    <property type="entry name" value="5TMH_Lnb"/>
</dbReference>
<feature type="domain" description="Lnb-like transmembrane" evidence="4">
    <location>
        <begin position="286"/>
        <end position="413"/>
    </location>
</feature>
<evidence type="ECO:0008006" key="7">
    <source>
        <dbReference type="Google" id="ProtNLM"/>
    </source>
</evidence>
<evidence type="ECO:0000313" key="6">
    <source>
        <dbReference type="Proteomes" id="UP000462066"/>
    </source>
</evidence>
<feature type="compositionally biased region" description="Pro residues" evidence="1">
    <location>
        <begin position="1"/>
        <end position="17"/>
    </location>
</feature>
<evidence type="ECO:0000259" key="4">
    <source>
        <dbReference type="Pfam" id="PF25221"/>
    </source>
</evidence>
<evidence type="ECO:0000313" key="5">
    <source>
        <dbReference type="EMBL" id="KAF1686132.1"/>
    </source>
</evidence>
<name>A0A7V8GLW9_9GAMM</name>
<gene>
    <name evidence="5" type="ORF">B1992_09340</name>
</gene>
<dbReference type="InterPro" id="IPR025178">
    <property type="entry name" value="Lnb_N"/>
</dbReference>
<keyword evidence="2" id="KW-0812">Transmembrane</keyword>
<organism evidence="5 6">
    <name type="scientific">Pseudoxanthomonas broegbernensis</name>
    <dbReference type="NCBI Taxonomy" id="83619"/>
    <lineage>
        <taxon>Bacteria</taxon>
        <taxon>Pseudomonadati</taxon>
        <taxon>Pseudomonadota</taxon>
        <taxon>Gammaproteobacteria</taxon>
        <taxon>Lysobacterales</taxon>
        <taxon>Lysobacteraceae</taxon>
        <taxon>Pseudoxanthomonas</taxon>
    </lineage>
</organism>
<feature type="transmembrane region" description="Helical" evidence="2">
    <location>
        <begin position="283"/>
        <end position="300"/>
    </location>
</feature>
<dbReference type="Proteomes" id="UP000462066">
    <property type="component" value="Unassembled WGS sequence"/>
</dbReference>
<proteinExistence type="predicted"/>
<accession>A0A7V8GLW9</accession>
<reference evidence="5 6" key="1">
    <citation type="submission" date="2017-10" db="EMBL/GenBank/DDBJ databases">
        <title>Whole genome sequencing of Pseudoxanthomonas broegbernensis DSM 12573(T).</title>
        <authorList>
            <person name="Kumar S."/>
            <person name="Bansal K."/>
            <person name="Kaur A."/>
            <person name="Patil P."/>
            <person name="Sharma S."/>
            <person name="Patil P.B."/>
        </authorList>
    </citation>
    <scope>NUCLEOTIDE SEQUENCE [LARGE SCALE GENOMIC DNA]</scope>
    <source>
        <strain evidence="5 6">DSM 12573</strain>
    </source>
</reference>
<evidence type="ECO:0000259" key="3">
    <source>
        <dbReference type="Pfam" id="PF13387"/>
    </source>
</evidence>
<comment type="caution">
    <text evidence="5">The sequence shown here is derived from an EMBL/GenBank/DDBJ whole genome shotgun (WGS) entry which is preliminary data.</text>
</comment>
<feature type="region of interest" description="Disordered" evidence="1">
    <location>
        <begin position="1"/>
        <end position="29"/>
    </location>
</feature>
<keyword evidence="6" id="KW-1185">Reference proteome</keyword>
<keyword evidence="2" id="KW-1133">Transmembrane helix</keyword>
<evidence type="ECO:0000256" key="2">
    <source>
        <dbReference type="SAM" id="Phobius"/>
    </source>
</evidence>
<feature type="compositionally biased region" description="Low complexity" evidence="1">
    <location>
        <begin position="18"/>
        <end position="29"/>
    </location>
</feature>
<dbReference type="AlphaFoldDB" id="A0A7V8GLW9"/>
<dbReference type="Pfam" id="PF25221">
    <property type="entry name" value="5TMH_Lnb"/>
    <property type="match status" value="1"/>
</dbReference>
<sequence length="429" mass="47373">MRPCAPASPRPRRPAPPESRSAPPVARTRVATRGPRAWLLLLLLAWLPGPAQAAAPRIGVMTMQPGEAFFERFGHDAILVADAGTGTATSYNFGYFDPSEPDFLGRFVRGEMMYYLVALPMAEDLGQYRDAGRGVRVQWLDLEPARARALADALAERARPENARYRYDYFTANCATQVRDALDDALDGGLKAQLSGRSRGNTFRSESVRLARPAAWMWLGFDLGLGPYADRRLSRWDEAFVPMRLADSLREAHTPDGRPLVLAEEELLPHRIAPEPSERPRRAWPWLLAGLAAAAALLAARRRTRLLGGIALPFWLLCGTGGTLLVFLWGFTAHQAAWANRNLWLLDPLCLLLLPGAVALLRGRMPGGFFRLALWAVAALAALGWILQWLSQAPQYNLPWIALLLPVHAALALALGRRPRTRRDPVAAP</sequence>
<feature type="transmembrane region" description="Helical" evidence="2">
    <location>
        <begin position="396"/>
        <end position="415"/>
    </location>
</feature>
<feature type="domain" description="Lnb N-terminal periplasmic" evidence="3">
    <location>
        <begin position="59"/>
        <end position="193"/>
    </location>
</feature>
<feature type="transmembrane region" description="Helical" evidence="2">
    <location>
        <begin position="312"/>
        <end position="331"/>
    </location>
</feature>